<organism evidence="2 3">
    <name type="scientific">Vibrio maritimus</name>
    <dbReference type="NCBI Taxonomy" id="990268"/>
    <lineage>
        <taxon>Bacteria</taxon>
        <taxon>Pseudomonadati</taxon>
        <taxon>Pseudomonadota</taxon>
        <taxon>Gammaproteobacteria</taxon>
        <taxon>Vibrionales</taxon>
        <taxon>Vibrionaceae</taxon>
        <taxon>Vibrio</taxon>
    </lineage>
</organism>
<dbReference type="Proteomes" id="UP000029228">
    <property type="component" value="Unassembled WGS sequence"/>
</dbReference>
<evidence type="ECO:0000256" key="1">
    <source>
        <dbReference type="SAM" id="MobiDB-lite"/>
    </source>
</evidence>
<proteinExistence type="predicted"/>
<gene>
    <name evidence="2" type="ORF">JCM19235_3499</name>
</gene>
<dbReference type="EMBL" id="BBMR01000006">
    <property type="protein sequence ID" value="GAL20497.1"/>
    <property type="molecule type" value="Genomic_DNA"/>
</dbReference>
<evidence type="ECO:0000313" key="3">
    <source>
        <dbReference type="Proteomes" id="UP000029228"/>
    </source>
</evidence>
<comment type="caution">
    <text evidence="2">The sequence shown here is derived from an EMBL/GenBank/DDBJ whole genome shotgun (WGS) entry which is preliminary data.</text>
</comment>
<keyword evidence="3" id="KW-1185">Reference proteome</keyword>
<reference evidence="2 3" key="1">
    <citation type="submission" date="2014-09" db="EMBL/GenBank/DDBJ databases">
        <title>Vibrio maritimus JCM 19235. (C45) whole genome shotgun sequence.</title>
        <authorList>
            <person name="Sawabe T."/>
            <person name="Meirelles P."/>
            <person name="Nakanishi M."/>
            <person name="Sayaka M."/>
            <person name="Hattori M."/>
            <person name="Ohkuma M."/>
        </authorList>
    </citation>
    <scope>NUCLEOTIDE SEQUENCE [LARGE SCALE GENOMIC DNA]</scope>
    <source>
        <strain evidence="3">JCM19235</strain>
    </source>
</reference>
<dbReference type="STRING" id="990268.JCM19235_3499"/>
<feature type="region of interest" description="Disordered" evidence="1">
    <location>
        <begin position="23"/>
        <end position="51"/>
    </location>
</feature>
<protein>
    <submittedName>
        <fullName evidence="2">Uncharacterized protein</fullName>
    </submittedName>
</protein>
<reference evidence="2 3" key="2">
    <citation type="submission" date="2014-09" db="EMBL/GenBank/DDBJ databases">
        <authorList>
            <consortium name="NBRP consortium"/>
            <person name="Sawabe T."/>
            <person name="Meirelles P."/>
            <person name="Nakanishi M."/>
            <person name="Sayaka M."/>
            <person name="Hattori M."/>
            <person name="Ohkuma M."/>
        </authorList>
    </citation>
    <scope>NUCLEOTIDE SEQUENCE [LARGE SCALE GENOMIC DNA]</scope>
    <source>
        <strain evidence="3">JCM19235</strain>
    </source>
</reference>
<accession>A0A090SMB1</accession>
<name>A0A090SMB1_9VIBR</name>
<dbReference type="AlphaFoldDB" id="A0A090SMB1"/>
<evidence type="ECO:0000313" key="2">
    <source>
        <dbReference type="EMBL" id="GAL20497.1"/>
    </source>
</evidence>
<sequence length="51" mass="5720">MLANYDDGDTAKRDRLIQRVGASDEFVQRASQSKQKRGAGELLPLSNRNSR</sequence>